<dbReference type="EMBL" id="JADNYJ010000056">
    <property type="protein sequence ID" value="KAF8898032.1"/>
    <property type="molecule type" value="Genomic_DNA"/>
</dbReference>
<dbReference type="AlphaFoldDB" id="A0A9P5TLC0"/>
<name>A0A9P5TLC0_GYMJU</name>
<keyword evidence="2 6" id="KW-0812">Transmembrane</keyword>
<dbReference type="PANTHER" id="PTHR23502">
    <property type="entry name" value="MAJOR FACILITATOR SUPERFAMILY"/>
    <property type="match status" value="1"/>
</dbReference>
<evidence type="ECO:0000256" key="5">
    <source>
        <dbReference type="SAM" id="MobiDB-lite"/>
    </source>
</evidence>
<dbReference type="InterPro" id="IPR005829">
    <property type="entry name" value="Sugar_transporter_CS"/>
</dbReference>
<keyword evidence="4 6" id="KW-0472">Membrane</keyword>
<dbReference type="SUPFAM" id="SSF103473">
    <property type="entry name" value="MFS general substrate transporter"/>
    <property type="match status" value="1"/>
</dbReference>
<keyword evidence="9" id="KW-1185">Reference proteome</keyword>
<feature type="transmembrane region" description="Helical" evidence="6">
    <location>
        <begin position="403"/>
        <end position="422"/>
    </location>
</feature>
<reference evidence="8" key="1">
    <citation type="submission" date="2020-11" db="EMBL/GenBank/DDBJ databases">
        <authorList>
            <consortium name="DOE Joint Genome Institute"/>
            <person name="Ahrendt S."/>
            <person name="Riley R."/>
            <person name="Andreopoulos W."/>
            <person name="LaButti K."/>
            <person name="Pangilinan J."/>
            <person name="Ruiz-duenas F.J."/>
            <person name="Barrasa J.M."/>
            <person name="Sanchez-Garcia M."/>
            <person name="Camarero S."/>
            <person name="Miyauchi S."/>
            <person name="Serrano A."/>
            <person name="Linde D."/>
            <person name="Babiker R."/>
            <person name="Drula E."/>
            <person name="Ayuso-Fernandez I."/>
            <person name="Pacheco R."/>
            <person name="Padilla G."/>
            <person name="Ferreira P."/>
            <person name="Barriuso J."/>
            <person name="Kellner H."/>
            <person name="Castanera R."/>
            <person name="Alfaro M."/>
            <person name="Ramirez L."/>
            <person name="Pisabarro A.G."/>
            <person name="Kuo A."/>
            <person name="Tritt A."/>
            <person name="Lipzen A."/>
            <person name="He G."/>
            <person name="Yan M."/>
            <person name="Ng V."/>
            <person name="Cullen D."/>
            <person name="Martin F."/>
            <person name="Rosso M.-N."/>
            <person name="Henrissat B."/>
            <person name="Hibbett D."/>
            <person name="Martinez A.T."/>
            <person name="Grigoriev I.V."/>
        </authorList>
    </citation>
    <scope>NUCLEOTIDE SEQUENCE</scope>
    <source>
        <strain evidence="8">AH 44721</strain>
    </source>
</reference>
<keyword evidence="3 6" id="KW-1133">Transmembrane helix</keyword>
<feature type="transmembrane region" description="Helical" evidence="6">
    <location>
        <begin position="327"/>
        <end position="353"/>
    </location>
</feature>
<feature type="compositionally biased region" description="Basic and acidic residues" evidence="5">
    <location>
        <begin position="18"/>
        <end position="31"/>
    </location>
</feature>
<dbReference type="InterPro" id="IPR036259">
    <property type="entry name" value="MFS_trans_sf"/>
</dbReference>
<feature type="domain" description="Major facilitator superfamily (MFS) profile" evidence="7">
    <location>
        <begin position="98"/>
        <end position="521"/>
    </location>
</feature>
<dbReference type="GO" id="GO:0042908">
    <property type="term" value="P:xenobiotic transport"/>
    <property type="evidence" value="ECO:0007669"/>
    <property type="project" value="UniProtKB-ARBA"/>
</dbReference>
<feature type="transmembrane region" description="Helical" evidence="6">
    <location>
        <begin position="96"/>
        <end position="118"/>
    </location>
</feature>
<protein>
    <submittedName>
        <fullName evidence="8">MFS polyamine transporter</fullName>
    </submittedName>
</protein>
<feature type="transmembrane region" description="Helical" evidence="6">
    <location>
        <begin position="257"/>
        <end position="280"/>
    </location>
</feature>
<dbReference type="GO" id="GO:0005886">
    <property type="term" value="C:plasma membrane"/>
    <property type="evidence" value="ECO:0007669"/>
    <property type="project" value="TreeGrafter"/>
</dbReference>
<proteinExistence type="predicted"/>
<dbReference type="CDD" id="cd17323">
    <property type="entry name" value="MFS_Tpo1_MDR_like"/>
    <property type="match status" value="1"/>
</dbReference>
<dbReference type="InterPro" id="IPR020846">
    <property type="entry name" value="MFS_dom"/>
</dbReference>
<feature type="transmembrane region" description="Helical" evidence="6">
    <location>
        <begin position="164"/>
        <end position="182"/>
    </location>
</feature>
<dbReference type="PROSITE" id="PS00216">
    <property type="entry name" value="SUGAR_TRANSPORT_1"/>
    <property type="match status" value="1"/>
</dbReference>
<dbReference type="FunFam" id="1.20.1250.20:FF:000011">
    <property type="entry name" value="MFS multidrug transporter, putative"/>
    <property type="match status" value="1"/>
</dbReference>
<accession>A0A9P5TLC0</accession>
<evidence type="ECO:0000313" key="8">
    <source>
        <dbReference type="EMBL" id="KAF8898032.1"/>
    </source>
</evidence>
<evidence type="ECO:0000256" key="1">
    <source>
        <dbReference type="ARBA" id="ARBA00004141"/>
    </source>
</evidence>
<dbReference type="Proteomes" id="UP000724874">
    <property type="component" value="Unassembled WGS sequence"/>
</dbReference>
<evidence type="ECO:0000313" key="9">
    <source>
        <dbReference type="Proteomes" id="UP000724874"/>
    </source>
</evidence>
<feature type="transmembrane region" description="Helical" evidence="6">
    <location>
        <begin position="428"/>
        <end position="451"/>
    </location>
</feature>
<evidence type="ECO:0000256" key="3">
    <source>
        <dbReference type="ARBA" id="ARBA00022989"/>
    </source>
</evidence>
<dbReference type="PANTHER" id="PTHR23502:SF48">
    <property type="entry name" value="MULTIDRUG TRANSPORTER, PUTATIVE (AFU_ORTHOLOGUE AFUA_5G02700)-RELATED"/>
    <property type="match status" value="1"/>
</dbReference>
<dbReference type="GO" id="GO:0022857">
    <property type="term" value="F:transmembrane transporter activity"/>
    <property type="evidence" value="ECO:0007669"/>
    <property type="project" value="InterPro"/>
</dbReference>
<evidence type="ECO:0000259" key="7">
    <source>
        <dbReference type="PROSITE" id="PS50850"/>
    </source>
</evidence>
<feature type="transmembrane region" description="Helical" evidence="6">
    <location>
        <begin position="133"/>
        <end position="152"/>
    </location>
</feature>
<gene>
    <name evidence="8" type="ORF">CPB84DRAFT_1847941</name>
</gene>
<feature type="transmembrane region" description="Helical" evidence="6">
    <location>
        <begin position="359"/>
        <end position="382"/>
    </location>
</feature>
<evidence type="ECO:0000256" key="6">
    <source>
        <dbReference type="SAM" id="Phobius"/>
    </source>
</evidence>
<comment type="caution">
    <text evidence="8">The sequence shown here is derived from an EMBL/GenBank/DDBJ whole genome shotgun (WGS) entry which is preliminary data.</text>
</comment>
<feature type="region of interest" description="Disordered" evidence="5">
    <location>
        <begin position="1"/>
        <end position="54"/>
    </location>
</feature>
<evidence type="ECO:0000256" key="2">
    <source>
        <dbReference type="ARBA" id="ARBA00022692"/>
    </source>
</evidence>
<organism evidence="8 9">
    <name type="scientific">Gymnopilus junonius</name>
    <name type="common">Spectacular rustgill mushroom</name>
    <name type="synonym">Gymnopilus spectabilis subsp. junonius</name>
    <dbReference type="NCBI Taxonomy" id="109634"/>
    <lineage>
        <taxon>Eukaryota</taxon>
        <taxon>Fungi</taxon>
        <taxon>Dikarya</taxon>
        <taxon>Basidiomycota</taxon>
        <taxon>Agaricomycotina</taxon>
        <taxon>Agaricomycetes</taxon>
        <taxon>Agaricomycetidae</taxon>
        <taxon>Agaricales</taxon>
        <taxon>Agaricineae</taxon>
        <taxon>Hymenogastraceae</taxon>
        <taxon>Gymnopilus</taxon>
    </lineage>
</organism>
<dbReference type="Pfam" id="PF07690">
    <property type="entry name" value="MFS_1"/>
    <property type="match status" value="1"/>
</dbReference>
<dbReference type="PROSITE" id="PS50850">
    <property type="entry name" value="MFS"/>
    <property type="match status" value="1"/>
</dbReference>
<dbReference type="OrthoDB" id="6770063at2759"/>
<evidence type="ECO:0000256" key="4">
    <source>
        <dbReference type="ARBA" id="ARBA00023136"/>
    </source>
</evidence>
<comment type="subcellular location">
    <subcellularLocation>
        <location evidence="1">Membrane</location>
        <topology evidence="1">Multi-pass membrane protein</topology>
    </subcellularLocation>
</comment>
<feature type="transmembrane region" description="Helical" evidence="6">
    <location>
        <begin position="497"/>
        <end position="517"/>
    </location>
</feature>
<feature type="transmembrane region" description="Helical" evidence="6">
    <location>
        <begin position="223"/>
        <end position="245"/>
    </location>
</feature>
<dbReference type="InterPro" id="IPR011701">
    <property type="entry name" value="MFS"/>
</dbReference>
<sequence length="547" mass="61240">MSSEPIEAEFARPPVLSREQEERFRTLEVERLPSVLSRPPTHVPGTPDTATEYDRTPTIGTIDDLTNELKKEGYKIVEFEKGTGEDPREWSNGKKWYVTVTTASLCLAVALGSSIITGDMQGPTLELHAQQEIINLTVTCFVMGFGIGPLFMAPLSEVFGRKPVYCVSMFMYFIFTLPSMLAHNAATLVVGRMIAGLAASAPMCNVGGSISDVWAVEERGAPMAIFSATLFMGPCLGPMVGGWIGQRVGWRWIYRVLFIYLGGCFVSTLFIPETLAPIILHRKAEKLRKETGDNSYSTVEQLEKASFRETVTVALLRPLAMLFQEPIVIFMTGYLSFIYSLLYLMFFAFPIAFAEIRGYNLGITGITFVSIMLGILLAMMLVPFQERIYAKVTKYGTFPEARLYPMMFGAFVLPTALFIFAFTGAYKWVHWFGVCFSGFLFGFAMLIIYISANSYIIDSYSDYAASAMAAKTFVRSEIGAMVPLFVEQMFHHMHFQYAGLLLALIAVVISPIPFVFFKHGERIRVRSERASKLKRIREPPMGEKYVS</sequence>
<dbReference type="Gene3D" id="1.20.1250.20">
    <property type="entry name" value="MFS general substrate transporter like domains"/>
    <property type="match status" value="1"/>
</dbReference>
<dbReference type="GO" id="GO:0140115">
    <property type="term" value="P:export across plasma membrane"/>
    <property type="evidence" value="ECO:0007669"/>
    <property type="project" value="UniProtKB-ARBA"/>
</dbReference>